<proteinExistence type="predicted"/>
<dbReference type="KEGG" id="pth:PTH_0600"/>
<dbReference type="HOGENOM" id="CLU_939712_0_0_9"/>
<keyword evidence="3" id="KW-1185">Reference proteome</keyword>
<dbReference type="InterPro" id="IPR014730">
    <property type="entry name" value="ETF_a/b_N"/>
</dbReference>
<organism evidence="2 3">
    <name type="scientific">Pelotomaculum thermopropionicum (strain DSM 13744 / JCM 10971 / SI)</name>
    <dbReference type="NCBI Taxonomy" id="370438"/>
    <lineage>
        <taxon>Bacteria</taxon>
        <taxon>Bacillati</taxon>
        <taxon>Bacillota</taxon>
        <taxon>Clostridia</taxon>
        <taxon>Eubacteriales</taxon>
        <taxon>Desulfotomaculaceae</taxon>
        <taxon>Pelotomaculum</taxon>
    </lineage>
</organism>
<dbReference type="Pfam" id="PF01012">
    <property type="entry name" value="ETF"/>
    <property type="match status" value="1"/>
</dbReference>
<protein>
    <recommendedName>
        <fullName evidence="1">Electron transfer flavoprotein alpha/beta-subunit N-terminal domain-containing protein</fullName>
    </recommendedName>
</protein>
<dbReference type="AlphaFoldDB" id="A5D4N4"/>
<evidence type="ECO:0000313" key="3">
    <source>
        <dbReference type="Proteomes" id="UP000006556"/>
    </source>
</evidence>
<dbReference type="GO" id="GO:0009055">
    <property type="term" value="F:electron transfer activity"/>
    <property type="evidence" value="ECO:0007669"/>
    <property type="project" value="InterPro"/>
</dbReference>
<reference evidence="3" key="1">
    <citation type="journal article" date="2008" name="Genome Res.">
        <title>The genome of Pelotomaculum thermopropionicum reveals niche-associated evolution in anaerobic microbiota.</title>
        <authorList>
            <person name="Kosaka T."/>
            <person name="Kato S."/>
            <person name="Shimoyama T."/>
            <person name="Ishii S."/>
            <person name="Abe T."/>
            <person name="Watanabe K."/>
        </authorList>
    </citation>
    <scope>NUCLEOTIDE SEQUENCE [LARGE SCALE GENOMIC DNA]</scope>
    <source>
        <strain evidence="3">DSM 13744 / JCM 10971 / SI</strain>
    </source>
</reference>
<dbReference type="STRING" id="370438.PTH_0600"/>
<sequence>MKIVVLLRNVVDCRAPLPADVYGERPLPEGMETIINPPDWYALEYSLSLCAQGICSEVAALSLGGKEAEESLRWCLAAGVRRAVRVWDEALAGADVLGKGRALAAAAAALKPDLIVCGEGCLDQIDTMLPGAVAAAAGMTSVAGIVALEKVEGGRAFAVRRSGRGRRERVAIRLPALVALEEGECPGRTAGLPELLAALAVPVPCLDLASLGLSAAKCGAAGAKVHNLLVRFPVPPVSRPFTPDSRLPAERRLREILAGGMSGGRGEVITGAPERLAEKIYRFLNSIPVNLP</sequence>
<dbReference type="Gene3D" id="3.40.50.620">
    <property type="entry name" value="HUPs"/>
    <property type="match status" value="1"/>
</dbReference>
<dbReference type="SMART" id="SM00893">
    <property type="entry name" value="ETF"/>
    <property type="match status" value="1"/>
</dbReference>
<name>A5D4N4_PELTS</name>
<dbReference type="SUPFAM" id="SSF52402">
    <property type="entry name" value="Adenine nucleotide alpha hydrolases-like"/>
    <property type="match status" value="1"/>
</dbReference>
<dbReference type="InterPro" id="IPR014729">
    <property type="entry name" value="Rossmann-like_a/b/a_fold"/>
</dbReference>
<evidence type="ECO:0000313" key="2">
    <source>
        <dbReference type="EMBL" id="BAF58781.1"/>
    </source>
</evidence>
<feature type="domain" description="Electron transfer flavoprotein alpha/beta-subunit N-terminal" evidence="1">
    <location>
        <begin position="23"/>
        <end position="215"/>
    </location>
</feature>
<dbReference type="Proteomes" id="UP000006556">
    <property type="component" value="Chromosome"/>
</dbReference>
<dbReference type="eggNOG" id="COG2086">
    <property type="taxonomic scope" value="Bacteria"/>
</dbReference>
<evidence type="ECO:0000259" key="1">
    <source>
        <dbReference type="SMART" id="SM00893"/>
    </source>
</evidence>
<dbReference type="InterPro" id="IPR012255">
    <property type="entry name" value="ETF_b"/>
</dbReference>
<dbReference type="PANTHER" id="PTHR21294">
    <property type="entry name" value="ELECTRON TRANSFER FLAVOPROTEIN BETA-SUBUNIT"/>
    <property type="match status" value="1"/>
</dbReference>
<accession>A5D4N4</accession>
<dbReference type="EMBL" id="AP009389">
    <property type="protein sequence ID" value="BAF58781.1"/>
    <property type="molecule type" value="Genomic_DNA"/>
</dbReference>
<gene>
    <name evidence="2" type="ordered locus">PTH_0600</name>
</gene>